<keyword evidence="10 12" id="KW-0131">Cell cycle</keyword>
<dbReference type="Gene3D" id="3.30.1640.10">
    <property type="entry name" value="mini-chromosome maintenance (MCM) complex, chain A, domain 1"/>
    <property type="match status" value="1"/>
</dbReference>
<keyword evidence="6 12" id="KW-0347">Helicase</keyword>
<comment type="caution">
    <text evidence="15">The sequence shown here is derived from an EMBL/GenBank/DDBJ whole genome shotgun (WGS) entry which is preliminary data.</text>
</comment>
<evidence type="ECO:0000256" key="9">
    <source>
        <dbReference type="ARBA" id="ARBA00023242"/>
    </source>
</evidence>
<keyword evidence="4 11" id="KW-0547">Nucleotide-binding</keyword>
<dbReference type="SUPFAM" id="SSF50249">
    <property type="entry name" value="Nucleic acid-binding proteins"/>
    <property type="match status" value="1"/>
</dbReference>
<accession>A0AB34IWL6</accession>
<evidence type="ECO:0000259" key="14">
    <source>
        <dbReference type="PROSITE" id="PS50051"/>
    </source>
</evidence>
<evidence type="ECO:0000256" key="2">
    <source>
        <dbReference type="ARBA" id="ARBA00008010"/>
    </source>
</evidence>
<dbReference type="InterPro" id="IPR018525">
    <property type="entry name" value="MCM_CS"/>
</dbReference>
<dbReference type="AlphaFoldDB" id="A0AB34IWL6"/>
<dbReference type="GO" id="GO:0043138">
    <property type="term" value="F:3'-5' DNA helicase activity"/>
    <property type="evidence" value="ECO:0007669"/>
    <property type="project" value="TreeGrafter"/>
</dbReference>
<comment type="subcellular location">
    <subcellularLocation>
        <location evidence="1 12">Nucleus</location>
    </subcellularLocation>
</comment>
<keyword evidence="8 11" id="KW-0238">DNA-binding</keyword>
<keyword evidence="5 12" id="KW-0378">Hydrolase</keyword>
<reference evidence="15 16" key="1">
    <citation type="journal article" date="2024" name="Science">
        <title>Giant polyketide synthase enzymes in the biosynthesis of giant marine polyether toxins.</title>
        <authorList>
            <person name="Fallon T.R."/>
            <person name="Shende V.V."/>
            <person name="Wierzbicki I.H."/>
            <person name="Pendleton A.L."/>
            <person name="Watervoot N.F."/>
            <person name="Auber R.P."/>
            <person name="Gonzalez D.J."/>
            <person name="Wisecaver J.H."/>
            <person name="Moore B.S."/>
        </authorList>
    </citation>
    <scope>NUCLEOTIDE SEQUENCE [LARGE SCALE GENOMIC DNA]</scope>
    <source>
        <strain evidence="15 16">12B1</strain>
    </source>
</reference>
<comment type="similarity">
    <text evidence="2 11">Belongs to the MCM family.</text>
</comment>
<dbReference type="PROSITE" id="PS50051">
    <property type="entry name" value="MCM_2"/>
    <property type="match status" value="1"/>
</dbReference>
<evidence type="ECO:0000256" key="12">
    <source>
        <dbReference type="RuleBase" id="RU368063"/>
    </source>
</evidence>
<evidence type="ECO:0000256" key="11">
    <source>
        <dbReference type="RuleBase" id="RU004070"/>
    </source>
</evidence>
<dbReference type="InterPro" id="IPR054125">
    <property type="entry name" value="MCM5_C"/>
</dbReference>
<dbReference type="PANTHER" id="PTHR11630:SF42">
    <property type="entry name" value="DNA REPLICATION LICENSING FACTOR MCM5"/>
    <property type="match status" value="1"/>
</dbReference>
<evidence type="ECO:0000256" key="13">
    <source>
        <dbReference type="SAM" id="MobiDB-lite"/>
    </source>
</evidence>
<dbReference type="GO" id="GO:0006270">
    <property type="term" value="P:DNA replication initiation"/>
    <property type="evidence" value="ECO:0007669"/>
    <property type="project" value="UniProtKB-UniRule"/>
</dbReference>
<dbReference type="InterPro" id="IPR031327">
    <property type="entry name" value="MCM"/>
</dbReference>
<feature type="domain" description="MCM C-terminal AAA(+) ATPase" evidence="14">
    <location>
        <begin position="320"/>
        <end position="525"/>
    </location>
</feature>
<dbReference type="SUPFAM" id="SSF52540">
    <property type="entry name" value="P-loop containing nucleoside triphosphate hydrolases"/>
    <property type="match status" value="1"/>
</dbReference>
<evidence type="ECO:0000256" key="4">
    <source>
        <dbReference type="ARBA" id="ARBA00022741"/>
    </source>
</evidence>
<organism evidence="15 16">
    <name type="scientific">Prymnesium parvum</name>
    <name type="common">Toxic golden alga</name>
    <dbReference type="NCBI Taxonomy" id="97485"/>
    <lineage>
        <taxon>Eukaryota</taxon>
        <taxon>Haptista</taxon>
        <taxon>Haptophyta</taxon>
        <taxon>Prymnesiophyceae</taxon>
        <taxon>Prymnesiales</taxon>
        <taxon>Prymnesiaceae</taxon>
        <taxon>Prymnesium</taxon>
    </lineage>
</organism>
<proteinExistence type="inferred from homology"/>
<dbReference type="PRINTS" id="PR01661">
    <property type="entry name" value="MCMPROTEIN5"/>
</dbReference>
<dbReference type="EC" id="3.6.4.12" evidence="12"/>
<evidence type="ECO:0000256" key="8">
    <source>
        <dbReference type="ARBA" id="ARBA00023125"/>
    </source>
</evidence>
<dbReference type="GO" id="GO:0003697">
    <property type="term" value="F:single-stranded DNA binding"/>
    <property type="evidence" value="ECO:0007669"/>
    <property type="project" value="TreeGrafter"/>
</dbReference>
<dbReference type="InterPro" id="IPR041562">
    <property type="entry name" value="MCM_lid"/>
</dbReference>
<comment type="function">
    <text evidence="12">Acts as component of the MCM2-7 complex (MCM complex) which is the replicative helicase essential for 'once per cell cycle' DNA replication initiation and elongation in eukaryotic cells. The active ATPase sites in the MCM2-7 ring are formed through the interaction surfaces of two neighboring subunits such that a critical structure of a conserved arginine finger motif is provided in trans relative to the ATP-binding site of the Walker A box of the adjacent subunit. The six ATPase active sites, however, are likely to contribute differentially to the complex helicase activity.</text>
</comment>
<dbReference type="GO" id="GO:0005524">
    <property type="term" value="F:ATP binding"/>
    <property type="evidence" value="ECO:0007669"/>
    <property type="project" value="UniProtKB-UniRule"/>
</dbReference>
<dbReference type="FunFam" id="2.20.28.10:FF:000005">
    <property type="entry name" value="DNA helicase"/>
    <property type="match status" value="1"/>
</dbReference>
<gene>
    <name evidence="15" type="ORF">AB1Y20_007167</name>
</gene>
<comment type="catalytic activity">
    <reaction evidence="12">
        <text>ATP + H2O = ADP + phosphate + H(+)</text>
        <dbReference type="Rhea" id="RHEA:13065"/>
        <dbReference type="ChEBI" id="CHEBI:15377"/>
        <dbReference type="ChEBI" id="CHEBI:15378"/>
        <dbReference type="ChEBI" id="CHEBI:30616"/>
        <dbReference type="ChEBI" id="CHEBI:43474"/>
        <dbReference type="ChEBI" id="CHEBI:456216"/>
        <dbReference type="EC" id="3.6.4.12"/>
    </reaction>
</comment>
<dbReference type="GO" id="GO:0042555">
    <property type="term" value="C:MCM complex"/>
    <property type="evidence" value="ECO:0007669"/>
    <property type="project" value="UniProtKB-UniRule"/>
</dbReference>
<dbReference type="Gene3D" id="2.40.50.140">
    <property type="entry name" value="Nucleic acid-binding proteins"/>
    <property type="match status" value="1"/>
</dbReference>
<dbReference type="InterPro" id="IPR001208">
    <property type="entry name" value="MCM_dom"/>
</dbReference>
<evidence type="ECO:0000256" key="7">
    <source>
        <dbReference type="ARBA" id="ARBA00022840"/>
    </source>
</evidence>
<feature type="compositionally biased region" description="Basic and acidic residues" evidence="13">
    <location>
        <begin position="13"/>
        <end position="23"/>
    </location>
</feature>
<keyword evidence="16" id="KW-1185">Reference proteome</keyword>
<name>A0AB34IWL6_PRYPA</name>
<evidence type="ECO:0000256" key="10">
    <source>
        <dbReference type="ARBA" id="ARBA00023306"/>
    </source>
</evidence>
<dbReference type="Proteomes" id="UP001515480">
    <property type="component" value="Unassembled WGS sequence"/>
</dbReference>
<sequence>MDSLDEGNIFYSDQRRDDQRQDDSSPTVLAMHYKEFVRTFRVDEVHVYRQQLRQAISLRQYVLEVDIDHLMEYNDSLTNELLQRPSHHLPIFEKAVLEAAVSMAIIDANEAVDMPDLQVTLTSSKQPISIRQLLSSQVARVVMIPGIVISASRVKAKATQISARCKGCQSLKQIPVRSGFAGASLPRKCDQPRQPGEAACPLDPYQIIPDKCAYVDQQTWRLQESPEMVPTGEMPRSVMLAADRHLVDRAVPGSRVTVTGIMSIMNQQGRRGNSSIRTPYLQVLGVKNGFEHKTSAGHSLTSFTQAEEEYFRELAREPNVYERICKSIAPAIYGSEEVKKAVACLLFGGSRKELDDGARLRGDINLLLLGDPSVAKSQFLKFVDKVAPIALYTSGKGSSAAGLTATVIKDSNREFYLEGGAMVLADGGVVCIDEFDKMREQDRVAIHEAMEQQTISIAKAGITTVLNSRTSVFAAANPVFGRYDDDKNAAEQVDFQATILSRFDMIFILRDLYDVEKDMTLAKHIIDIHVQGGATTAREPPEDELSIDILKRYIAYARLKCAPRLNADAIATLENYYVSVRQNLHRSDAEDEEKGRAPRAVPITVRQLEAIVRISESIARMRLSDVATEDDVQLAIHLFSVSTLEAAKMNDLDMEGGGGDHEQVRSCEEAIRSRIAIGARSSKAHLVRDLISVGYDERAVLRAMHALIKQGVLEQMQQGKQLRRARS</sequence>
<evidence type="ECO:0000256" key="3">
    <source>
        <dbReference type="ARBA" id="ARBA00022705"/>
    </source>
</evidence>
<evidence type="ECO:0000256" key="1">
    <source>
        <dbReference type="ARBA" id="ARBA00004123"/>
    </source>
</evidence>
<dbReference type="CDD" id="cd17756">
    <property type="entry name" value="MCM5"/>
    <property type="match status" value="1"/>
</dbReference>
<dbReference type="GO" id="GO:0005634">
    <property type="term" value="C:nucleus"/>
    <property type="evidence" value="ECO:0007669"/>
    <property type="project" value="UniProtKB-SubCell"/>
</dbReference>
<keyword evidence="3 12" id="KW-0235">DNA replication</keyword>
<evidence type="ECO:0000256" key="5">
    <source>
        <dbReference type="ARBA" id="ARBA00022801"/>
    </source>
</evidence>
<evidence type="ECO:0000313" key="16">
    <source>
        <dbReference type="Proteomes" id="UP001515480"/>
    </source>
</evidence>
<dbReference type="InterPro" id="IPR033762">
    <property type="entry name" value="MCM_OB"/>
</dbReference>
<evidence type="ECO:0000313" key="15">
    <source>
        <dbReference type="EMBL" id="KAL1507546.1"/>
    </source>
</evidence>
<dbReference type="GO" id="GO:0000727">
    <property type="term" value="P:double-strand break repair via break-induced replication"/>
    <property type="evidence" value="ECO:0007669"/>
    <property type="project" value="TreeGrafter"/>
</dbReference>
<dbReference type="SMART" id="SM00350">
    <property type="entry name" value="MCM"/>
    <property type="match status" value="1"/>
</dbReference>
<dbReference type="InterPro" id="IPR027417">
    <property type="entry name" value="P-loop_NTPase"/>
</dbReference>
<dbReference type="InterPro" id="IPR012340">
    <property type="entry name" value="NA-bd_OB-fold"/>
</dbReference>
<dbReference type="PROSITE" id="PS00847">
    <property type="entry name" value="MCM_1"/>
    <property type="match status" value="1"/>
</dbReference>
<dbReference type="InterPro" id="IPR008048">
    <property type="entry name" value="MCM5"/>
</dbReference>
<dbReference type="Gene3D" id="3.40.50.300">
    <property type="entry name" value="P-loop containing nucleotide triphosphate hydrolases"/>
    <property type="match status" value="1"/>
</dbReference>
<comment type="subunit">
    <text evidence="12">Component of the MCM2-7 complex.</text>
</comment>
<dbReference type="Pfam" id="PF21933">
    <property type="entry name" value="MCM5_C"/>
    <property type="match status" value="1"/>
</dbReference>
<dbReference type="InterPro" id="IPR027925">
    <property type="entry name" value="MCM_N"/>
</dbReference>
<dbReference type="PANTHER" id="PTHR11630">
    <property type="entry name" value="DNA REPLICATION LICENSING FACTOR MCM FAMILY MEMBER"/>
    <property type="match status" value="1"/>
</dbReference>
<keyword evidence="9 12" id="KW-0539">Nucleus</keyword>
<dbReference type="Gene3D" id="2.20.28.10">
    <property type="match status" value="1"/>
</dbReference>
<dbReference type="Pfam" id="PF14551">
    <property type="entry name" value="MCM_N"/>
    <property type="match status" value="1"/>
</dbReference>
<dbReference type="GO" id="GO:0017116">
    <property type="term" value="F:single-stranded DNA helicase activity"/>
    <property type="evidence" value="ECO:0007669"/>
    <property type="project" value="TreeGrafter"/>
</dbReference>
<dbReference type="EMBL" id="JBGBPQ010000017">
    <property type="protein sequence ID" value="KAL1507546.1"/>
    <property type="molecule type" value="Genomic_DNA"/>
</dbReference>
<dbReference type="FunFam" id="3.40.50.300:FF:000929">
    <property type="entry name" value="DNA helicase"/>
    <property type="match status" value="1"/>
</dbReference>
<keyword evidence="7 11" id="KW-0067">ATP-binding</keyword>
<evidence type="ECO:0000256" key="6">
    <source>
        <dbReference type="ARBA" id="ARBA00022806"/>
    </source>
</evidence>
<dbReference type="PRINTS" id="PR01657">
    <property type="entry name" value="MCMFAMILY"/>
</dbReference>
<protein>
    <recommendedName>
        <fullName evidence="12">DNA replication licensing factor MCM5</fullName>
        <ecNumber evidence="12">3.6.4.12</ecNumber>
    </recommendedName>
</protein>
<feature type="region of interest" description="Disordered" evidence="13">
    <location>
        <begin position="1"/>
        <end position="25"/>
    </location>
</feature>
<dbReference type="GO" id="GO:0003688">
    <property type="term" value="F:DNA replication origin binding"/>
    <property type="evidence" value="ECO:0007669"/>
    <property type="project" value="UniProtKB-UniRule"/>
</dbReference>
<dbReference type="Pfam" id="PF17207">
    <property type="entry name" value="MCM_OB"/>
    <property type="match status" value="1"/>
</dbReference>
<dbReference type="Pfam" id="PF17855">
    <property type="entry name" value="MCM_lid"/>
    <property type="match status" value="1"/>
</dbReference>
<dbReference type="GO" id="GO:0016787">
    <property type="term" value="F:hydrolase activity"/>
    <property type="evidence" value="ECO:0007669"/>
    <property type="project" value="UniProtKB-KW"/>
</dbReference>
<dbReference type="Pfam" id="PF00493">
    <property type="entry name" value="MCM"/>
    <property type="match status" value="1"/>
</dbReference>